<dbReference type="Gene3D" id="3.30.470.20">
    <property type="entry name" value="ATP-grasp fold, B domain"/>
    <property type="match status" value="1"/>
</dbReference>
<reference evidence="8" key="1">
    <citation type="journal article" date="2020" name="mSystems">
        <title>Genome- and Community-Level Interaction Insights into Carbon Utilization and Element Cycling Functions of Hydrothermarchaeota in Hydrothermal Sediment.</title>
        <authorList>
            <person name="Zhou Z."/>
            <person name="Liu Y."/>
            <person name="Xu W."/>
            <person name="Pan J."/>
            <person name="Luo Z.H."/>
            <person name="Li M."/>
        </authorList>
    </citation>
    <scope>NUCLEOTIDE SEQUENCE [LARGE SCALE GENOMIC DNA]</scope>
    <source>
        <strain evidence="8">SpSt-769</strain>
    </source>
</reference>
<evidence type="ECO:0000256" key="5">
    <source>
        <dbReference type="PROSITE-ProRule" id="PRU00409"/>
    </source>
</evidence>
<dbReference type="SMART" id="SM00878">
    <property type="entry name" value="Biotin_carb_C"/>
    <property type="match status" value="1"/>
</dbReference>
<dbReference type="InterPro" id="IPR011054">
    <property type="entry name" value="Rudment_hybrid_motif"/>
</dbReference>
<dbReference type="SUPFAM" id="SSF56059">
    <property type="entry name" value="Glutathione synthetase ATP-binding domain-like"/>
    <property type="match status" value="1"/>
</dbReference>
<dbReference type="Pfam" id="PF00289">
    <property type="entry name" value="Biotin_carb_N"/>
    <property type="match status" value="1"/>
</dbReference>
<dbReference type="FunFam" id="3.30.1490.20:FF:000003">
    <property type="entry name" value="acetyl-CoA carboxylase isoform X1"/>
    <property type="match status" value="1"/>
</dbReference>
<evidence type="ECO:0000256" key="2">
    <source>
        <dbReference type="ARBA" id="ARBA00022741"/>
    </source>
</evidence>
<protein>
    <submittedName>
        <fullName evidence="8">Acetyl-CoA carboxylase biotin carboxylase subunit</fullName>
    </submittedName>
</protein>
<dbReference type="PROSITE" id="PS50979">
    <property type="entry name" value="BC"/>
    <property type="match status" value="1"/>
</dbReference>
<evidence type="ECO:0000259" key="6">
    <source>
        <dbReference type="PROSITE" id="PS50975"/>
    </source>
</evidence>
<dbReference type="PROSITE" id="PS00866">
    <property type="entry name" value="CPSASE_1"/>
    <property type="match status" value="1"/>
</dbReference>
<proteinExistence type="predicted"/>
<organism evidence="8">
    <name type="scientific">Desulfomonile tiedjei</name>
    <dbReference type="NCBI Taxonomy" id="2358"/>
    <lineage>
        <taxon>Bacteria</taxon>
        <taxon>Pseudomonadati</taxon>
        <taxon>Thermodesulfobacteriota</taxon>
        <taxon>Desulfomonilia</taxon>
        <taxon>Desulfomonilales</taxon>
        <taxon>Desulfomonilaceae</taxon>
        <taxon>Desulfomonile</taxon>
    </lineage>
</organism>
<dbReference type="PANTHER" id="PTHR18866:SF127">
    <property type="match status" value="1"/>
</dbReference>
<keyword evidence="1" id="KW-0436">Ligase</keyword>
<dbReference type="PROSITE" id="PS00867">
    <property type="entry name" value="CPSASE_2"/>
    <property type="match status" value="1"/>
</dbReference>
<keyword evidence="4" id="KW-0092">Biotin</keyword>
<evidence type="ECO:0000256" key="1">
    <source>
        <dbReference type="ARBA" id="ARBA00022598"/>
    </source>
</evidence>
<dbReference type="PANTHER" id="PTHR18866">
    <property type="entry name" value="CARBOXYLASE:PYRUVATE/ACETYL-COA/PROPIONYL-COA CARBOXYLASE"/>
    <property type="match status" value="1"/>
</dbReference>
<dbReference type="GO" id="GO:0016874">
    <property type="term" value="F:ligase activity"/>
    <property type="evidence" value="ECO:0007669"/>
    <property type="project" value="UniProtKB-KW"/>
</dbReference>
<keyword evidence="3 5" id="KW-0067">ATP-binding</keyword>
<dbReference type="InterPro" id="IPR016185">
    <property type="entry name" value="PreATP-grasp_dom_sf"/>
</dbReference>
<dbReference type="InterPro" id="IPR050856">
    <property type="entry name" value="Biotin_carboxylase_complex"/>
</dbReference>
<dbReference type="InterPro" id="IPR011764">
    <property type="entry name" value="Biotin_carboxylation_dom"/>
</dbReference>
<evidence type="ECO:0000259" key="7">
    <source>
        <dbReference type="PROSITE" id="PS50979"/>
    </source>
</evidence>
<dbReference type="InterPro" id="IPR005481">
    <property type="entry name" value="BC-like_N"/>
</dbReference>
<feature type="domain" description="Biotin carboxylation" evidence="7">
    <location>
        <begin position="1"/>
        <end position="446"/>
    </location>
</feature>
<dbReference type="InterPro" id="IPR011761">
    <property type="entry name" value="ATP-grasp"/>
</dbReference>
<dbReference type="Pfam" id="PF02786">
    <property type="entry name" value="CPSase_L_D2"/>
    <property type="match status" value="1"/>
</dbReference>
<dbReference type="EMBL" id="DTGT01000360">
    <property type="protein sequence ID" value="HGH61819.1"/>
    <property type="molecule type" value="Genomic_DNA"/>
</dbReference>
<dbReference type="GO" id="GO:0046872">
    <property type="term" value="F:metal ion binding"/>
    <property type="evidence" value="ECO:0007669"/>
    <property type="project" value="InterPro"/>
</dbReference>
<dbReference type="SUPFAM" id="SSF51246">
    <property type="entry name" value="Rudiment single hybrid motif"/>
    <property type="match status" value="1"/>
</dbReference>
<accession>A0A7C4ATB6</accession>
<evidence type="ECO:0000256" key="3">
    <source>
        <dbReference type="ARBA" id="ARBA00022840"/>
    </source>
</evidence>
<sequence>MFKKVLIANRGEIALRIMRTAAEMGIRTVAVYSDVDRASLHVAAADEAVALGDPEPASSYLNMDKIISAAHTTGCEAIHPGYGFLSENPTFAQRVASEGLAFIGPPAHVMADLGDKTKAREIMSRGGVPVIPGMIESSDDPAKLAETARALGYPVLVKAAAGGGGKGMRIVVDPAELPAAAESASSEAATAFGDGRIYLEKYLDRPRHVEFQIVGDAYGNVIHLFERECSIQRRHQKIIEETPSTALDDGLRRRMAEAALAAAKAAGYVNAGTVEFLLDSSGKFYFLEVNTRLQVEHPITEMTTGIDLVRLQMRVAAQEPLPMTQKDIAKRGHSIECRIYAEDPESNFMPTPGRILYAKVPEGPGIRFDHAIYSGFEVPVHYDPILGKLVVWAEDRPAAIARMIRALKECVILGIKTQIEFLLDILSSDAFRRGDIHTHLIDDEFAGWEVKKDIDPLAALACVAYDMARPRTAVRRQEGLQEIGLPSPWQTLGSWDFCR</sequence>
<dbReference type="PROSITE" id="PS50975">
    <property type="entry name" value="ATP_GRASP"/>
    <property type="match status" value="1"/>
</dbReference>
<evidence type="ECO:0000313" key="8">
    <source>
        <dbReference type="EMBL" id="HGH61819.1"/>
    </source>
</evidence>
<dbReference type="FunFam" id="3.40.50.20:FF:000010">
    <property type="entry name" value="Propionyl-CoA carboxylase subunit alpha"/>
    <property type="match status" value="1"/>
</dbReference>
<comment type="caution">
    <text evidence="8">The sequence shown here is derived from an EMBL/GenBank/DDBJ whole genome shotgun (WGS) entry which is preliminary data.</text>
</comment>
<dbReference type="InterPro" id="IPR005482">
    <property type="entry name" value="Biotin_COase_C"/>
</dbReference>
<dbReference type="FunFam" id="3.30.470.20:FF:000028">
    <property type="entry name" value="Methylcrotonoyl-CoA carboxylase subunit alpha, mitochondrial"/>
    <property type="match status" value="1"/>
</dbReference>
<dbReference type="AlphaFoldDB" id="A0A7C4ATB6"/>
<name>A0A7C4ATB6_9BACT</name>
<dbReference type="Pfam" id="PF02785">
    <property type="entry name" value="Biotin_carb_C"/>
    <property type="match status" value="1"/>
</dbReference>
<keyword evidence="2 5" id="KW-0547">Nucleotide-binding</keyword>
<dbReference type="GO" id="GO:0005524">
    <property type="term" value="F:ATP binding"/>
    <property type="evidence" value="ECO:0007669"/>
    <property type="project" value="UniProtKB-UniRule"/>
</dbReference>
<evidence type="ECO:0000256" key="4">
    <source>
        <dbReference type="ARBA" id="ARBA00023267"/>
    </source>
</evidence>
<dbReference type="NCBIfam" id="NF006367">
    <property type="entry name" value="PRK08591.1"/>
    <property type="match status" value="1"/>
</dbReference>
<feature type="domain" description="ATP-grasp" evidence="6">
    <location>
        <begin position="120"/>
        <end position="317"/>
    </location>
</feature>
<dbReference type="InterPro" id="IPR005479">
    <property type="entry name" value="CPAse_ATP-bd"/>
</dbReference>
<dbReference type="SUPFAM" id="SSF52440">
    <property type="entry name" value="PreATP-grasp domain"/>
    <property type="match status" value="1"/>
</dbReference>
<gene>
    <name evidence="8" type="ORF">ENV54_11035</name>
</gene>